<reference evidence="2 3" key="1">
    <citation type="submission" date="2016-12" db="EMBL/GenBank/DDBJ databases">
        <title>The genomes of Aspergillus section Nigri reveals drivers in fungal speciation.</title>
        <authorList>
            <consortium name="DOE Joint Genome Institute"/>
            <person name="Vesth T.C."/>
            <person name="Nybo J."/>
            <person name="Theobald S."/>
            <person name="Brandl J."/>
            <person name="Frisvad J.C."/>
            <person name="Nielsen K.F."/>
            <person name="Lyhne E.K."/>
            <person name="Kogle M.E."/>
            <person name="Kuo A."/>
            <person name="Riley R."/>
            <person name="Clum A."/>
            <person name="Nolan M."/>
            <person name="Lipzen A."/>
            <person name="Salamov A."/>
            <person name="Henrissat B."/>
            <person name="Wiebenga A."/>
            <person name="De Vries R.P."/>
            <person name="Grigoriev I.V."/>
            <person name="Mortensen U.H."/>
            <person name="Andersen M.R."/>
            <person name="Baker S.E."/>
        </authorList>
    </citation>
    <scope>NUCLEOTIDE SEQUENCE [LARGE SCALE GENOMIC DNA]</scope>
    <source>
        <strain evidence="2 3">CBS 117.55</strain>
    </source>
</reference>
<keyword evidence="1" id="KW-0812">Transmembrane</keyword>
<evidence type="ECO:0000256" key="1">
    <source>
        <dbReference type="SAM" id="Phobius"/>
    </source>
</evidence>
<sequence>MSAVAQDVDRDISTPVLSQGEIACLGFTVAPLVLLAVQDQSFMFGIRVTPASCDFPALNSA</sequence>
<keyword evidence="3" id="KW-1185">Reference proteome</keyword>
<dbReference type="Proteomes" id="UP000247233">
    <property type="component" value="Unassembled WGS sequence"/>
</dbReference>
<protein>
    <submittedName>
        <fullName evidence="2">Uncharacterized protein</fullName>
    </submittedName>
</protein>
<keyword evidence="1" id="KW-0472">Membrane</keyword>
<feature type="transmembrane region" description="Helical" evidence="1">
    <location>
        <begin position="20"/>
        <end position="37"/>
    </location>
</feature>
<name>A0A317VL64_9EURO</name>
<dbReference type="EMBL" id="MSFL01000022">
    <property type="protein sequence ID" value="PWY75066.1"/>
    <property type="molecule type" value="Genomic_DNA"/>
</dbReference>
<evidence type="ECO:0000313" key="2">
    <source>
        <dbReference type="EMBL" id="PWY75066.1"/>
    </source>
</evidence>
<keyword evidence="1" id="KW-1133">Transmembrane helix</keyword>
<dbReference type="GeneID" id="37069021"/>
<organism evidence="2 3">
    <name type="scientific">Aspergillus heteromorphus CBS 117.55</name>
    <dbReference type="NCBI Taxonomy" id="1448321"/>
    <lineage>
        <taxon>Eukaryota</taxon>
        <taxon>Fungi</taxon>
        <taxon>Dikarya</taxon>
        <taxon>Ascomycota</taxon>
        <taxon>Pezizomycotina</taxon>
        <taxon>Eurotiomycetes</taxon>
        <taxon>Eurotiomycetidae</taxon>
        <taxon>Eurotiales</taxon>
        <taxon>Aspergillaceae</taxon>
        <taxon>Aspergillus</taxon>
        <taxon>Aspergillus subgen. Circumdati</taxon>
    </lineage>
</organism>
<dbReference type="VEuPathDB" id="FungiDB:BO70DRAFT_398478"/>
<dbReference type="RefSeq" id="XP_025397191.1">
    <property type="nucleotide sequence ID" value="XM_025546784.1"/>
</dbReference>
<proteinExistence type="predicted"/>
<gene>
    <name evidence="2" type="ORF">BO70DRAFT_398478</name>
</gene>
<evidence type="ECO:0000313" key="3">
    <source>
        <dbReference type="Proteomes" id="UP000247233"/>
    </source>
</evidence>
<dbReference type="AlphaFoldDB" id="A0A317VL64"/>
<accession>A0A317VL64</accession>
<comment type="caution">
    <text evidence="2">The sequence shown here is derived from an EMBL/GenBank/DDBJ whole genome shotgun (WGS) entry which is preliminary data.</text>
</comment>